<dbReference type="AlphaFoldDB" id="A0A451BSV1"/>
<gene>
    <name evidence="1" type="ORF">BECKSD772D_GA0070982_13252</name>
</gene>
<reference evidence="1" key="1">
    <citation type="submission" date="2019-02" db="EMBL/GenBank/DDBJ databases">
        <authorList>
            <person name="Gruber-Vodicka R. H."/>
            <person name="Seah K. B. B."/>
        </authorList>
    </citation>
    <scope>NUCLEOTIDE SEQUENCE</scope>
    <source>
        <strain evidence="1">BECK_S127</strain>
    </source>
</reference>
<dbReference type="EMBL" id="CAADHB010000325">
    <property type="protein sequence ID" value="VFK81355.1"/>
    <property type="molecule type" value="Genomic_DNA"/>
</dbReference>
<evidence type="ECO:0000313" key="1">
    <source>
        <dbReference type="EMBL" id="VFK81355.1"/>
    </source>
</evidence>
<protein>
    <submittedName>
        <fullName evidence="1">Uncharacterized protein</fullName>
    </submittedName>
</protein>
<name>A0A451BSV1_9GAMM</name>
<accession>A0A451BSV1</accession>
<organism evidence="1">
    <name type="scientific">Candidatus Kentrum sp. SD</name>
    <dbReference type="NCBI Taxonomy" id="2126332"/>
    <lineage>
        <taxon>Bacteria</taxon>
        <taxon>Pseudomonadati</taxon>
        <taxon>Pseudomonadota</taxon>
        <taxon>Gammaproteobacteria</taxon>
        <taxon>Candidatus Kentrum</taxon>
    </lineage>
</organism>
<proteinExistence type="predicted"/>
<sequence>MSLLEFTKTQLMTDMKQSSVHMIERYGHTGSFDGVTLMSKKHKQDHP</sequence>